<evidence type="ECO:0000259" key="1">
    <source>
        <dbReference type="Pfam" id="PF20612"/>
    </source>
</evidence>
<evidence type="ECO:0000313" key="3">
    <source>
        <dbReference type="Proteomes" id="UP000001572"/>
    </source>
</evidence>
<proteinExistence type="predicted"/>
<gene>
    <name evidence="2" type="ordered locus">Amet_4008</name>
</gene>
<dbReference type="Pfam" id="PF20612">
    <property type="entry name" value="SHOCT_2"/>
    <property type="match status" value="1"/>
</dbReference>
<dbReference type="Proteomes" id="UP000001572">
    <property type="component" value="Chromosome"/>
</dbReference>
<dbReference type="AlphaFoldDB" id="A6TV72"/>
<dbReference type="STRING" id="293826.Amet_4008"/>
<reference evidence="3" key="1">
    <citation type="journal article" date="2016" name="Genome Announc.">
        <title>Complete genome sequence of Alkaliphilus metalliredigens strain QYMF, an alkaliphilic and metal-reducing bacterium isolated from borax-contaminated leachate ponds.</title>
        <authorList>
            <person name="Hwang C."/>
            <person name="Copeland A."/>
            <person name="Lucas S."/>
            <person name="Lapidus A."/>
            <person name="Barry K."/>
            <person name="Detter J.C."/>
            <person name="Glavina Del Rio T."/>
            <person name="Hammon N."/>
            <person name="Israni S."/>
            <person name="Dalin E."/>
            <person name="Tice H."/>
            <person name="Pitluck S."/>
            <person name="Chertkov O."/>
            <person name="Brettin T."/>
            <person name="Bruce D."/>
            <person name="Han C."/>
            <person name="Schmutz J."/>
            <person name="Larimer F."/>
            <person name="Land M.L."/>
            <person name="Hauser L."/>
            <person name="Kyrpides N."/>
            <person name="Mikhailova N."/>
            <person name="Ye Q."/>
            <person name="Zhou J."/>
            <person name="Richardson P."/>
            <person name="Fields M.W."/>
        </authorList>
    </citation>
    <scope>NUCLEOTIDE SEQUENCE [LARGE SCALE GENOMIC DNA]</scope>
    <source>
        <strain evidence="3">QYMF</strain>
    </source>
</reference>
<dbReference type="HOGENOM" id="CLU_179778_0_0_9"/>
<protein>
    <recommendedName>
        <fullName evidence="1">SHOCT-like domain-containing protein</fullName>
    </recommendedName>
</protein>
<sequence>MATNAIFIRKIKENIRFHLPPWLPGRRCFFMNIIEVKDGSPIKGETEPMSEEQLQKEYDFYIAESIVGMLYKEGKITQDELHKISALNRQKFSPKLAEIMP</sequence>
<accession>A6TV72</accession>
<feature type="domain" description="SHOCT-like" evidence="1">
    <location>
        <begin position="49"/>
        <end position="100"/>
    </location>
</feature>
<dbReference type="InterPro" id="IPR046749">
    <property type="entry name" value="SHOCT_2"/>
</dbReference>
<evidence type="ECO:0000313" key="2">
    <source>
        <dbReference type="EMBL" id="ABR50090.1"/>
    </source>
</evidence>
<name>A6TV72_ALKMQ</name>
<dbReference type="KEGG" id="amt:Amet_4008"/>
<dbReference type="EMBL" id="CP000724">
    <property type="protein sequence ID" value="ABR50090.1"/>
    <property type="molecule type" value="Genomic_DNA"/>
</dbReference>
<dbReference type="eggNOG" id="ENOG5032TTA">
    <property type="taxonomic scope" value="Bacteria"/>
</dbReference>
<organism evidence="2 3">
    <name type="scientific">Alkaliphilus metalliredigens (strain QYMF)</name>
    <dbReference type="NCBI Taxonomy" id="293826"/>
    <lineage>
        <taxon>Bacteria</taxon>
        <taxon>Bacillati</taxon>
        <taxon>Bacillota</taxon>
        <taxon>Clostridia</taxon>
        <taxon>Peptostreptococcales</taxon>
        <taxon>Natronincolaceae</taxon>
        <taxon>Alkaliphilus</taxon>
    </lineage>
</organism>
<keyword evidence="3" id="KW-1185">Reference proteome</keyword>